<comment type="function">
    <text evidence="13">The heterodimer acts as both an ATP-dependent DNA helicase and an ATP-dependent, dual-direction single-stranded exonuclease. Recognizes the chi site generating a DNA molecule suitable for the initiation of homologous recombination. The AddA nuclease domain is required for chi fragment generation; this subunit has the helicase and 3' -&gt; 5' nuclease activities.</text>
</comment>
<dbReference type="GO" id="GO:0005524">
    <property type="term" value="F:ATP binding"/>
    <property type="evidence" value="ECO:0007669"/>
    <property type="project" value="UniProtKB-UniRule"/>
</dbReference>
<name>A0A1S8MHZ6_9CLOT</name>
<dbReference type="PROSITE" id="PS51217">
    <property type="entry name" value="UVRD_HELICASE_CTER"/>
    <property type="match status" value="1"/>
</dbReference>
<evidence type="ECO:0000256" key="8">
    <source>
        <dbReference type="ARBA" id="ARBA00023125"/>
    </source>
</evidence>
<dbReference type="HAMAP" id="MF_01451">
    <property type="entry name" value="AddA"/>
    <property type="match status" value="1"/>
</dbReference>
<accession>A0A1S8MHZ6</accession>
<evidence type="ECO:0000256" key="13">
    <source>
        <dbReference type="HAMAP-Rule" id="MF_01451"/>
    </source>
</evidence>
<organism evidence="14 15">
    <name type="scientific">Clostridium felsineum</name>
    <dbReference type="NCBI Taxonomy" id="36839"/>
    <lineage>
        <taxon>Bacteria</taxon>
        <taxon>Bacillati</taxon>
        <taxon>Bacillota</taxon>
        <taxon>Clostridia</taxon>
        <taxon>Eubacteriales</taxon>
        <taxon>Clostridiaceae</taxon>
        <taxon>Clostridium</taxon>
    </lineage>
</organism>
<dbReference type="Gene3D" id="3.40.50.300">
    <property type="entry name" value="P-loop containing nucleotide triphosphate hydrolases"/>
    <property type="match status" value="4"/>
</dbReference>
<dbReference type="InterPro" id="IPR014016">
    <property type="entry name" value="UvrD-like_ATP-bd"/>
</dbReference>
<dbReference type="PANTHER" id="PTHR11070:SF48">
    <property type="entry name" value="ATP-DEPENDENT HELICASE_NUCLEASE SUBUNIT A"/>
    <property type="match status" value="1"/>
</dbReference>
<dbReference type="PROSITE" id="PS51198">
    <property type="entry name" value="UVRD_HELICASE_ATP_BIND"/>
    <property type="match status" value="1"/>
</dbReference>
<evidence type="ECO:0000256" key="4">
    <source>
        <dbReference type="ARBA" id="ARBA00022801"/>
    </source>
</evidence>
<comment type="similarity">
    <text evidence="13">Belongs to the helicase family. AddA subfamily.</text>
</comment>
<dbReference type="EC" id="3.1.-.-" evidence="13"/>
<dbReference type="FunFam" id="3.40.50.300:FF:001236">
    <property type="entry name" value="ATP-dependent helicase/nuclease subunit A"/>
    <property type="match status" value="1"/>
</dbReference>
<evidence type="ECO:0000256" key="12">
    <source>
        <dbReference type="ARBA" id="ARBA00048988"/>
    </source>
</evidence>
<keyword evidence="3 13" id="KW-0227">DNA damage</keyword>
<evidence type="ECO:0000313" key="14">
    <source>
        <dbReference type="EMBL" id="URZ12158.1"/>
    </source>
</evidence>
<sequence length="1249" mass="144739">MGKTKWTEEQKEAIDTRNCNLLVAAAAGSGKTAVLVERIVKIITDEENSVDIDRLLVVTFTNAAASEMRERIGDAIVKKLSEKPNSRIIQKQLALIGKSKITTIHSFCLNVIKNNFHMLDLDPDFRVGDETEITLLKNETLEELFEDKYLQAEYTLKGINKNNNSIEFLKLVESYCSNKNDETLFNMVMNLYNFSMSNPKPHEWLKSAAEKFNVNEDFKFGESDLAKVLIKNIQIQLKGNKSQYEEAINIINTCPSIESYRENFQSELSMLENLISASDSYEKFYEELKNVQFKTLKRCPKDADKEKQKLVRDIRDGIKKSLSKISDDILSQSNKDIKNQFKELYPLMKTLSELVIEFDVRYKDKKKKRGIIDFNDFEHMCLSILVKSDDKGNIVPSETALKMRDKYEEILIDEYQDSNMVQEVILGTISKKDTENPNLFMVGDVKQSIYRFRQANPGIFLDKYNSYKNEKGEKDRKVLLYKNFRSRKEVLDAVNFIFKQIMSVNIGELDYNDNESLNLGASYEKVEENSISHSVELNIIEKSEENDEVKENNEDEETVDNIMLEARLIGRRILELKENFKVLDKNTNEYRKTEFKDIVILLRSTKGWANVFLDELKNMGIPVFADANSGYFDAPEIKTMLSLLKIIDNPRQDIPMAAVLKSPIGGFTVEDLIDIKLIEGDTFYDKLKRVEENGEDELSIKIKSFLKRLGVWRKEAIYTPIDEFIWYLYTDTGYYGYVGAVSGGIQRQANLKMLFQRAKVYSETSYKGLFNFINFINKLKLTSGDMGSAKILGENENVVRIMSIHKSKGLEFPVVFVGGVGKNFNLMDINNPVIFHNNLGFGPEYVDYKKRISHKTLAKEAIKTRIKLETLSEEMRILYVAFTRAKEKLIIVGAAKDIKKSVFKWAVNLRSKQNKISEDYILKSKSFLDWIASAVIRHKDAENLRDIIDTDDIETLIYDNSKWQVNLLDRDDILSFNEVLLENEKNINEKLEKFYKKLDIIKNSPYESEYVEKIEDRLQFKYQYDRATELPSLLSVTELKRSSNEDKEGVAAANIYTPQLLQKPLFLEGVKKLSPAERGTAVHSVMQHLNFNDIRSDISLKNISHQIDDMVFRKILTEKQAEVVNANKILKFFTSDVGNRTINAEKVYREFPFQIRVKSTEIYKDLPDTYNDENIVVQGIVDLFFEENNEIVLLDYKNDYVNDENLDEIIKKYTYQINYYKRALETITGLRVKEKYLYLFYTGDTIKIE</sequence>
<dbReference type="InterPro" id="IPR011335">
    <property type="entry name" value="Restrct_endonuc-II-like"/>
</dbReference>
<dbReference type="GO" id="GO:0043138">
    <property type="term" value="F:3'-5' DNA helicase activity"/>
    <property type="evidence" value="ECO:0007669"/>
    <property type="project" value="UniProtKB-UniRule"/>
</dbReference>
<dbReference type="InterPro" id="IPR038726">
    <property type="entry name" value="PDDEXK_AddAB-type"/>
</dbReference>
<dbReference type="Pfam" id="PF00580">
    <property type="entry name" value="UvrD-helicase"/>
    <property type="match status" value="1"/>
</dbReference>
<dbReference type="KEGG" id="crw:CROST_028750"/>
<evidence type="ECO:0000313" key="15">
    <source>
        <dbReference type="Proteomes" id="UP000190951"/>
    </source>
</evidence>
<keyword evidence="9 13" id="KW-0234">DNA repair</keyword>
<dbReference type="EC" id="5.6.2.4" evidence="13"/>
<evidence type="ECO:0000256" key="11">
    <source>
        <dbReference type="ARBA" id="ARBA00034617"/>
    </source>
</evidence>
<proteinExistence type="inferred from homology"/>
<keyword evidence="2 13" id="KW-0547">Nucleotide-binding</keyword>
<dbReference type="Pfam" id="PF12705">
    <property type="entry name" value="PDDEXK_1"/>
    <property type="match status" value="1"/>
</dbReference>
<keyword evidence="8 13" id="KW-0238">DNA-binding</keyword>
<dbReference type="InterPro" id="IPR011604">
    <property type="entry name" value="PDDEXK-like_dom_sf"/>
</dbReference>
<dbReference type="Proteomes" id="UP000190951">
    <property type="component" value="Chromosome"/>
</dbReference>
<dbReference type="InterPro" id="IPR014017">
    <property type="entry name" value="DNA_helicase_UvrD-like_C"/>
</dbReference>
<evidence type="ECO:0000256" key="5">
    <source>
        <dbReference type="ARBA" id="ARBA00022806"/>
    </source>
</evidence>
<comment type="catalytic activity">
    <reaction evidence="11 13">
        <text>Couples ATP hydrolysis with the unwinding of duplex DNA by translocating in the 3'-5' direction.</text>
        <dbReference type="EC" id="5.6.2.4"/>
    </reaction>
</comment>
<protein>
    <recommendedName>
        <fullName evidence="13">ATP-dependent helicase/nuclease subunit A</fullName>
        <ecNumber evidence="13">3.1.-.-</ecNumber>
        <ecNumber evidence="13">5.6.2.4</ecNumber>
    </recommendedName>
    <alternativeName>
        <fullName evidence="13">ATP-dependent helicase/nuclease AddA</fullName>
    </alternativeName>
    <alternativeName>
        <fullName evidence="13">DNA 3'-5' helicase AddA</fullName>
    </alternativeName>
</protein>
<comment type="subunit">
    <text evidence="13">Heterodimer of AddA and AddB/RexB.</text>
</comment>
<reference evidence="14 15" key="1">
    <citation type="submission" date="2022-04" db="EMBL/GenBank/DDBJ databases">
        <title>Genome sequence of C. roseum typestrain.</title>
        <authorList>
            <person name="Poehlein A."/>
            <person name="Schoch T."/>
            <person name="Duerre P."/>
            <person name="Daniel R."/>
        </authorList>
    </citation>
    <scope>NUCLEOTIDE SEQUENCE [LARGE SCALE GENOMIC DNA]</scope>
    <source>
        <strain evidence="14 15">DSM 7320</strain>
    </source>
</reference>
<dbReference type="InterPro" id="IPR000212">
    <property type="entry name" value="DNA_helicase_UvrD/REP"/>
</dbReference>
<dbReference type="GO" id="GO:0003690">
    <property type="term" value="F:double-stranded DNA binding"/>
    <property type="evidence" value="ECO:0007669"/>
    <property type="project" value="UniProtKB-UniRule"/>
</dbReference>
<evidence type="ECO:0000256" key="6">
    <source>
        <dbReference type="ARBA" id="ARBA00022839"/>
    </source>
</evidence>
<dbReference type="SUPFAM" id="SSF52980">
    <property type="entry name" value="Restriction endonuclease-like"/>
    <property type="match status" value="1"/>
</dbReference>
<dbReference type="EMBL" id="CP096983">
    <property type="protein sequence ID" value="URZ12158.1"/>
    <property type="molecule type" value="Genomic_DNA"/>
</dbReference>
<comment type="cofactor">
    <cofactor evidence="13">
        <name>Mg(2+)</name>
        <dbReference type="ChEBI" id="CHEBI:18420"/>
    </cofactor>
</comment>
<evidence type="ECO:0000256" key="3">
    <source>
        <dbReference type="ARBA" id="ARBA00022763"/>
    </source>
</evidence>
<keyword evidence="10 13" id="KW-0413">Isomerase</keyword>
<dbReference type="Gene3D" id="1.10.274.50">
    <property type="match status" value="1"/>
</dbReference>
<evidence type="ECO:0000256" key="10">
    <source>
        <dbReference type="ARBA" id="ARBA00023235"/>
    </source>
</evidence>
<keyword evidence="1 13" id="KW-0540">Nuclease</keyword>
<dbReference type="PANTHER" id="PTHR11070">
    <property type="entry name" value="UVRD / RECB / PCRA DNA HELICASE FAMILY MEMBER"/>
    <property type="match status" value="1"/>
</dbReference>
<dbReference type="GO" id="GO:0000724">
    <property type="term" value="P:double-strand break repair via homologous recombination"/>
    <property type="evidence" value="ECO:0007669"/>
    <property type="project" value="UniProtKB-UniRule"/>
</dbReference>
<evidence type="ECO:0000256" key="2">
    <source>
        <dbReference type="ARBA" id="ARBA00022741"/>
    </source>
</evidence>
<dbReference type="InterPro" id="IPR027417">
    <property type="entry name" value="P-loop_NTPase"/>
</dbReference>
<keyword evidence="7 13" id="KW-0067">ATP-binding</keyword>
<dbReference type="SUPFAM" id="SSF52540">
    <property type="entry name" value="P-loop containing nucleoside triphosphate hydrolases"/>
    <property type="match status" value="1"/>
</dbReference>
<dbReference type="STRING" id="84029.CROST_19450"/>
<dbReference type="InterPro" id="IPR014152">
    <property type="entry name" value="AddA"/>
</dbReference>
<dbReference type="NCBIfam" id="TIGR02785">
    <property type="entry name" value="addA_Gpos"/>
    <property type="match status" value="1"/>
</dbReference>
<dbReference type="GO" id="GO:0008408">
    <property type="term" value="F:3'-5' exonuclease activity"/>
    <property type="evidence" value="ECO:0007669"/>
    <property type="project" value="UniProtKB-UniRule"/>
</dbReference>
<evidence type="ECO:0000256" key="1">
    <source>
        <dbReference type="ARBA" id="ARBA00022722"/>
    </source>
</evidence>
<dbReference type="AlphaFoldDB" id="A0A1S8MHZ6"/>
<keyword evidence="4 13" id="KW-0378">Hydrolase</keyword>
<evidence type="ECO:0000256" key="7">
    <source>
        <dbReference type="ARBA" id="ARBA00022840"/>
    </source>
</evidence>
<evidence type="ECO:0000256" key="9">
    <source>
        <dbReference type="ARBA" id="ARBA00023204"/>
    </source>
</evidence>
<dbReference type="Pfam" id="PF13361">
    <property type="entry name" value="UvrD_C"/>
    <property type="match status" value="1"/>
</dbReference>
<dbReference type="GO" id="GO:0033202">
    <property type="term" value="C:DNA helicase complex"/>
    <property type="evidence" value="ECO:0007669"/>
    <property type="project" value="TreeGrafter"/>
</dbReference>
<keyword evidence="6 13" id="KW-0269">Exonuclease</keyword>
<dbReference type="Gene3D" id="3.90.320.10">
    <property type="match status" value="1"/>
</dbReference>
<keyword evidence="15" id="KW-1185">Reference proteome</keyword>
<dbReference type="GO" id="GO:0005829">
    <property type="term" value="C:cytosol"/>
    <property type="evidence" value="ECO:0007669"/>
    <property type="project" value="TreeGrafter"/>
</dbReference>
<keyword evidence="5 13" id="KW-0347">Helicase</keyword>
<gene>
    <name evidence="13 14" type="primary">addA</name>
    <name evidence="14" type="ORF">CROST_028750</name>
</gene>
<comment type="catalytic activity">
    <reaction evidence="12 13">
        <text>ATP + H2O = ADP + phosphate + H(+)</text>
        <dbReference type="Rhea" id="RHEA:13065"/>
        <dbReference type="ChEBI" id="CHEBI:15377"/>
        <dbReference type="ChEBI" id="CHEBI:15378"/>
        <dbReference type="ChEBI" id="CHEBI:30616"/>
        <dbReference type="ChEBI" id="CHEBI:43474"/>
        <dbReference type="ChEBI" id="CHEBI:456216"/>
        <dbReference type="EC" id="5.6.2.4"/>
    </reaction>
</comment>